<dbReference type="PANTHER" id="PTHR43685:SF2">
    <property type="entry name" value="GLYCOSYLTRANSFERASE 2-LIKE DOMAIN-CONTAINING PROTEIN"/>
    <property type="match status" value="1"/>
</dbReference>
<sequence length="303" mass="34573">MTATVENSGVRLSVVIPTYQGAQRILTVLRSLEQQSFRDFEVIVVIDGSTDNTEAVVQGAGVNLQLRVVVQQNKGRAGARNAGVQAARTDAVVFFDDDVIVAADVLGCYYQYHQQGEALVVGGLYSVQESRNEFFHYFEYLNTKWSANLNGNTAGYMKTPYMSAANAFVQKKIFYEVGGFDEGLRDAEDFDLAVKLFEKGYKLYFDPALRVGHHLQQSMQVYVRRLNQYKDAHRALRERNPAVKKYTAETPWQGNLLKKMIYRFFAFPFYIRWADVGVFTFLPVKIRYRFYDVIVTANSTDFV</sequence>
<reference evidence="2 3" key="1">
    <citation type="submission" date="2021-05" db="EMBL/GenBank/DDBJ databases">
        <title>A Polyphasic approach of four new species of the genus Ohtaekwangia: Ohtaekwangia histidinii sp. nov., Ohtaekwangia cretensis sp. nov., Ohtaekwangia indiensis sp. nov., Ohtaekwangia reichenbachii sp. nov. from diverse environment.</title>
        <authorList>
            <person name="Octaviana S."/>
        </authorList>
    </citation>
    <scope>NUCLEOTIDE SEQUENCE [LARGE SCALE GENOMIC DNA]</scope>
    <source>
        <strain evidence="2 3">PWU5</strain>
    </source>
</reference>
<dbReference type="InterPro" id="IPR050834">
    <property type="entry name" value="Glycosyltransf_2"/>
</dbReference>
<dbReference type="PANTHER" id="PTHR43685">
    <property type="entry name" value="GLYCOSYLTRANSFERASE"/>
    <property type="match status" value="1"/>
</dbReference>
<organism evidence="2 3">
    <name type="scientific">Dawidia cretensis</name>
    <dbReference type="NCBI Taxonomy" id="2782350"/>
    <lineage>
        <taxon>Bacteria</taxon>
        <taxon>Pseudomonadati</taxon>
        <taxon>Bacteroidota</taxon>
        <taxon>Cytophagia</taxon>
        <taxon>Cytophagales</taxon>
        <taxon>Chryseotaleaceae</taxon>
        <taxon>Dawidia</taxon>
    </lineage>
</organism>
<accession>A0AAP2GUW2</accession>
<evidence type="ECO:0000313" key="3">
    <source>
        <dbReference type="Proteomes" id="UP001319080"/>
    </source>
</evidence>
<dbReference type="EMBL" id="JAHESE010000005">
    <property type="protein sequence ID" value="MBT1708072.1"/>
    <property type="molecule type" value="Genomic_DNA"/>
</dbReference>
<dbReference type="RefSeq" id="WP_254083663.1">
    <property type="nucleotide sequence ID" value="NZ_JAHESE010000005.1"/>
</dbReference>
<dbReference type="InterPro" id="IPR001173">
    <property type="entry name" value="Glyco_trans_2-like"/>
</dbReference>
<name>A0AAP2GUW2_9BACT</name>
<proteinExistence type="predicted"/>
<feature type="domain" description="Glycosyltransferase 2-like" evidence="1">
    <location>
        <begin position="13"/>
        <end position="177"/>
    </location>
</feature>
<gene>
    <name evidence="2" type="ORF">KK062_07555</name>
</gene>
<evidence type="ECO:0000259" key="1">
    <source>
        <dbReference type="Pfam" id="PF00535"/>
    </source>
</evidence>
<evidence type="ECO:0000313" key="2">
    <source>
        <dbReference type="EMBL" id="MBT1708072.1"/>
    </source>
</evidence>
<dbReference type="CDD" id="cd00761">
    <property type="entry name" value="Glyco_tranf_GTA_type"/>
    <property type="match status" value="1"/>
</dbReference>
<protein>
    <submittedName>
        <fullName evidence="2">Glycosyltransferase family 2 protein</fullName>
    </submittedName>
</protein>
<dbReference type="InterPro" id="IPR029044">
    <property type="entry name" value="Nucleotide-diphossugar_trans"/>
</dbReference>
<dbReference type="Pfam" id="PF00535">
    <property type="entry name" value="Glycos_transf_2"/>
    <property type="match status" value="1"/>
</dbReference>
<keyword evidence="3" id="KW-1185">Reference proteome</keyword>
<dbReference type="Proteomes" id="UP001319080">
    <property type="component" value="Unassembled WGS sequence"/>
</dbReference>
<dbReference type="SUPFAM" id="SSF53448">
    <property type="entry name" value="Nucleotide-diphospho-sugar transferases"/>
    <property type="match status" value="1"/>
</dbReference>
<dbReference type="Gene3D" id="3.90.550.10">
    <property type="entry name" value="Spore Coat Polysaccharide Biosynthesis Protein SpsA, Chain A"/>
    <property type="match status" value="1"/>
</dbReference>
<comment type="caution">
    <text evidence="2">The sequence shown here is derived from an EMBL/GenBank/DDBJ whole genome shotgun (WGS) entry which is preliminary data.</text>
</comment>
<dbReference type="AlphaFoldDB" id="A0AAP2GUW2"/>